<dbReference type="AlphaFoldDB" id="A0A8J8NF53"/>
<dbReference type="InterPro" id="IPR000595">
    <property type="entry name" value="cNMP-bd_dom"/>
</dbReference>
<dbReference type="InterPro" id="IPR018490">
    <property type="entry name" value="cNMP-bd_dom_sf"/>
</dbReference>
<keyword evidence="3" id="KW-1185">Reference proteome</keyword>
<dbReference type="Proteomes" id="UP000785679">
    <property type="component" value="Unassembled WGS sequence"/>
</dbReference>
<dbReference type="InterPro" id="IPR014710">
    <property type="entry name" value="RmlC-like_jellyroll"/>
</dbReference>
<evidence type="ECO:0000259" key="1">
    <source>
        <dbReference type="PROSITE" id="PS50042"/>
    </source>
</evidence>
<dbReference type="EMBL" id="RRYP01019045">
    <property type="protein sequence ID" value="TNV73380.1"/>
    <property type="molecule type" value="Genomic_DNA"/>
</dbReference>
<dbReference type="Gene3D" id="2.60.120.10">
    <property type="entry name" value="Jelly Rolls"/>
    <property type="match status" value="2"/>
</dbReference>
<dbReference type="OrthoDB" id="323066at2759"/>
<organism evidence="2 3">
    <name type="scientific">Halteria grandinella</name>
    <dbReference type="NCBI Taxonomy" id="5974"/>
    <lineage>
        <taxon>Eukaryota</taxon>
        <taxon>Sar</taxon>
        <taxon>Alveolata</taxon>
        <taxon>Ciliophora</taxon>
        <taxon>Intramacronucleata</taxon>
        <taxon>Spirotrichea</taxon>
        <taxon>Stichotrichia</taxon>
        <taxon>Sporadotrichida</taxon>
        <taxon>Halteriidae</taxon>
        <taxon>Halteria</taxon>
    </lineage>
</organism>
<accession>A0A8J8NF53</accession>
<dbReference type="SUPFAM" id="SSF51206">
    <property type="entry name" value="cAMP-binding domain-like"/>
    <property type="match status" value="2"/>
</dbReference>
<name>A0A8J8NF53_HALGN</name>
<reference evidence="2" key="1">
    <citation type="submission" date="2019-06" db="EMBL/GenBank/DDBJ databases">
        <authorList>
            <person name="Zheng W."/>
        </authorList>
    </citation>
    <scope>NUCLEOTIDE SEQUENCE</scope>
    <source>
        <strain evidence="2">QDHG01</strain>
    </source>
</reference>
<gene>
    <name evidence="2" type="ORF">FGO68_gene4626</name>
</gene>
<sequence>MKAMCLKKMLRFDEAIATYNLLKEEIHRAESKALVKCVFSLITLFTNVDRSKVGDTLDSFQSIMEFYGVPNYSQSASLTSCYVLNDGWRSDKVELVIEAIKNRSFFQRFSKSHLLHFMKFMRFKKFNKGDLLFVENEVMVLLDGLVFMKSHTENVVPPIMQAKYQQGDIIGYSTTDGGISNKVETWCLAQVPTEVAVFSPQDFDFVWTHHKYSKSELLVRILRTHPFFGNLSEQTIYLLAFELIKVRTFTGNQLIMSQSKRSTLNYCYREFFENKMSDVQMEIIQQRNRLREQCEAENKSMFTAMMQQIRRKRIAMDLNIPIEKVNLKEHDPAFLKAKQSDYDNSSAPSSARSIQILQTDSKQKSALFQRLSTLTAPRPSQPTGNMGVEINKAEVSAKLVNPLQKEFDLLKANADTAEKYSNLMNHIQEKECDGVYIIDTGRCSVVNPYDNYHFASLSRGDYFGESHFLKIPSYNYFGDIITDATVSEVTCFFISEKDFQRIPLHEMLKLRDHAIKRLTTLQYSANRKYGVAMEQLSEY</sequence>
<proteinExistence type="predicted"/>
<feature type="domain" description="Cyclic nucleotide-binding" evidence="1">
    <location>
        <begin position="428"/>
        <end position="502"/>
    </location>
</feature>
<comment type="caution">
    <text evidence="2">The sequence shown here is derived from an EMBL/GenBank/DDBJ whole genome shotgun (WGS) entry which is preliminary data.</text>
</comment>
<dbReference type="PROSITE" id="PS50042">
    <property type="entry name" value="CNMP_BINDING_3"/>
    <property type="match status" value="1"/>
</dbReference>
<protein>
    <recommendedName>
        <fullName evidence="1">Cyclic nucleotide-binding domain-containing protein</fullName>
    </recommendedName>
</protein>
<evidence type="ECO:0000313" key="2">
    <source>
        <dbReference type="EMBL" id="TNV73380.1"/>
    </source>
</evidence>
<evidence type="ECO:0000313" key="3">
    <source>
        <dbReference type="Proteomes" id="UP000785679"/>
    </source>
</evidence>